<evidence type="ECO:0000256" key="15">
    <source>
        <dbReference type="ARBA" id="ARBA00023157"/>
    </source>
</evidence>
<dbReference type="Pfam" id="PF01231">
    <property type="entry name" value="IDO"/>
    <property type="match status" value="2"/>
</dbReference>
<keyword evidence="27" id="KW-1185">Reference proteome</keyword>
<evidence type="ECO:0000259" key="24">
    <source>
        <dbReference type="PROSITE" id="PS50214"/>
    </source>
</evidence>
<dbReference type="InterPro" id="IPR037217">
    <property type="entry name" value="Trp/Indoleamine_2_3_dOase-like"/>
</dbReference>
<dbReference type="Gene3D" id="4.10.70.10">
    <property type="entry name" value="Disintegrin domain"/>
    <property type="match status" value="1"/>
</dbReference>
<evidence type="ECO:0000256" key="16">
    <source>
        <dbReference type="ARBA" id="ARBA00023180"/>
    </source>
</evidence>
<dbReference type="GO" id="GO:0002376">
    <property type="term" value="P:immune system process"/>
    <property type="evidence" value="ECO:0007669"/>
    <property type="project" value="UniProtKB-KW"/>
</dbReference>
<evidence type="ECO:0000259" key="25">
    <source>
        <dbReference type="PROSITE" id="PS50215"/>
    </source>
</evidence>
<keyword evidence="6 17" id="KW-0479">Metal-binding</keyword>
<comment type="caution">
    <text evidence="26">The sequence shown here is derived from an EMBL/GenBank/DDBJ whole genome shotgun (WGS) entry which is preliminary data.</text>
</comment>
<feature type="domain" description="Disintegrin" evidence="24">
    <location>
        <begin position="420"/>
        <end position="473"/>
    </location>
</feature>
<dbReference type="SMART" id="SM00608">
    <property type="entry name" value="ACR"/>
    <property type="match status" value="1"/>
</dbReference>
<protein>
    <recommendedName>
        <fullName evidence="20">Indoleamine 2,3-dioxygenase 2</fullName>
        <shortName evidence="20">IDO-2</shortName>
        <ecNumber evidence="20">1.13.11.-</ecNumber>
    </recommendedName>
</protein>
<dbReference type="GO" id="GO:0004833">
    <property type="term" value="F:L-tryptophan 2,3-dioxygenase activity"/>
    <property type="evidence" value="ECO:0007669"/>
    <property type="project" value="TreeGrafter"/>
</dbReference>
<dbReference type="InterPro" id="IPR036436">
    <property type="entry name" value="Disintegrin_dom_sf"/>
</dbReference>
<dbReference type="SMART" id="SM00050">
    <property type="entry name" value="DISIN"/>
    <property type="match status" value="1"/>
</dbReference>
<proteinExistence type="inferred from homology"/>
<dbReference type="InterPro" id="IPR002870">
    <property type="entry name" value="Peptidase_M12B_N"/>
</dbReference>
<dbReference type="GO" id="GO:0034354">
    <property type="term" value="P:'de novo' NAD+ biosynthetic process from L-tryptophan"/>
    <property type="evidence" value="ECO:0007669"/>
    <property type="project" value="TreeGrafter"/>
</dbReference>
<dbReference type="Proteomes" id="UP000322234">
    <property type="component" value="Unassembled WGS sequence"/>
</dbReference>
<dbReference type="GO" id="GO:0046872">
    <property type="term" value="F:metal ion binding"/>
    <property type="evidence" value="ECO:0007669"/>
    <property type="project" value="UniProtKB-UniRule"/>
</dbReference>
<dbReference type="GO" id="GO:0005737">
    <property type="term" value="C:cytoplasm"/>
    <property type="evidence" value="ECO:0007669"/>
    <property type="project" value="UniProtKB-UniRule"/>
</dbReference>
<evidence type="ECO:0000313" key="26">
    <source>
        <dbReference type="EMBL" id="MXQ91307.1"/>
    </source>
</evidence>
<dbReference type="CDD" id="cd04269">
    <property type="entry name" value="ZnMc_adamalysin_II_like"/>
    <property type="match status" value="1"/>
</dbReference>
<keyword evidence="3 18" id="KW-0245">EGF-like domain</keyword>
<evidence type="ECO:0000256" key="4">
    <source>
        <dbReference type="ARBA" id="ARBA00022617"/>
    </source>
</evidence>
<comment type="similarity">
    <text evidence="2 20">Belongs to the indoleamine 2,3-dioxygenase family.</text>
</comment>
<evidence type="ECO:0000256" key="10">
    <source>
        <dbReference type="ARBA" id="ARBA00022989"/>
    </source>
</evidence>
<evidence type="ECO:0000256" key="11">
    <source>
        <dbReference type="ARBA" id="ARBA00023002"/>
    </source>
</evidence>
<dbReference type="PROSITE" id="PS50026">
    <property type="entry name" value="EGF_3"/>
    <property type="match status" value="1"/>
</dbReference>
<keyword evidence="10 22" id="KW-1133">Transmembrane helix</keyword>
<gene>
    <name evidence="26" type="ORF">E5288_WYG009481</name>
</gene>
<dbReference type="Gene3D" id="1.20.58.480">
    <property type="match status" value="2"/>
</dbReference>
<dbReference type="SUPFAM" id="SSF57552">
    <property type="entry name" value="Blood coagulation inhibitor (disintegrin)"/>
    <property type="match status" value="1"/>
</dbReference>
<dbReference type="Gene3D" id="3.40.390.10">
    <property type="entry name" value="Collagenase (Catalytic Domain)"/>
    <property type="match status" value="1"/>
</dbReference>
<feature type="domain" description="Peptidase M12B" evidence="25">
    <location>
        <begin position="214"/>
        <end position="411"/>
    </location>
</feature>
<dbReference type="InterPro" id="IPR001590">
    <property type="entry name" value="Peptidase_M12B"/>
</dbReference>
<keyword evidence="7" id="KW-0732">Signal</keyword>
<evidence type="ECO:0000256" key="18">
    <source>
        <dbReference type="PROSITE-ProRule" id="PRU00076"/>
    </source>
</evidence>
<dbReference type="PROSITE" id="PS50215">
    <property type="entry name" value="ADAM_MEPRO"/>
    <property type="match status" value="1"/>
</dbReference>
<evidence type="ECO:0000256" key="22">
    <source>
        <dbReference type="SAM" id="Phobius"/>
    </source>
</evidence>
<evidence type="ECO:0000256" key="13">
    <source>
        <dbReference type="ARBA" id="ARBA00023079"/>
    </source>
</evidence>
<organism evidence="26 27">
    <name type="scientific">Bos mutus</name>
    <name type="common">wild yak</name>
    <dbReference type="NCBI Taxonomy" id="72004"/>
    <lineage>
        <taxon>Eukaryota</taxon>
        <taxon>Metazoa</taxon>
        <taxon>Chordata</taxon>
        <taxon>Craniata</taxon>
        <taxon>Vertebrata</taxon>
        <taxon>Euteleostomi</taxon>
        <taxon>Mammalia</taxon>
        <taxon>Eutheria</taxon>
        <taxon>Laurasiatheria</taxon>
        <taxon>Artiodactyla</taxon>
        <taxon>Ruminantia</taxon>
        <taxon>Pecora</taxon>
        <taxon>Bovidae</taxon>
        <taxon>Bovinae</taxon>
        <taxon>Bos</taxon>
    </lineage>
</organism>
<keyword evidence="5 22" id="KW-0812">Transmembrane</keyword>
<dbReference type="InterPro" id="IPR034027">
    <property type="entry name" value="Reprolysin_adamalysin"/>
</dbReference>
<evidence type="ECO:0000256" key="19">
    <source>
        <dbReference type="PROSITE-ProRule" id="PRU00276"/>
    </source>
</evidence>
<dbReference type="EMBL" id="VBQZ03000069">
    <property type="protein sequence ID" value="MXQ91307.1"/>
    <property type="molecule type" value="Genomic_DNA"/>
</dbReference>
<sequence length="1622" mass="182323">MLYSGGLLPASLRDTQRSLTWLCFLRPNPAMFLLLALLAALGGLLASQDSEGMFLYVTVPQKISSNESEDWEKQVTYIITIDNKPYTLHLRKHSFVSQNFLVYTYNETGSLHSESSYFKMPCHYQGYIAGFPNSVVTLSICSGLRGFLQFENISYGIEPLEFSARFEHIIYQVKNDHPDKPMFAENYSNIWQKDQSYTIHLSSQEKTFSELLPQYLEMHIIVEKALYDYMGSEMMAVTQKIIQIIGLVNAMFSQFKLTVILSSLELWSDKNQIFTIGDADDLLQRFLAWKQDYLILRPHDVTLLLIYRKQPKYVGATYPGTICNRSYDADVAVYPGTITLEGFSVIIAQLLGLKIGLAYDDIQECSCPTAKCIMNHEAVLSSGVKIFSNCSMHEYRYFVSTFEAQCFQKFSILKPFYQNQSVCGNGILEAHEECDCGSEQECQFKNCCDYNTCQLKGPVQCASGSCCTSKCEVSFRHLSHSSYILENCTNLTNNSGHTTGPCRDKQSGFHISSDHTLRTTHHKLSYIKSLKSDGSIDRNIVLFPLSRDVLCGKLACVWPQNSTYRSDVRSAVYSYSQGLLCVTTASSVRSGGRDYTYVADGTVCGAQMYCINKTCKEVPLMGYNCNATIKCRGNGICNNLGNCHCIPDYTPPDCELHIGSPGGSIDDGYDHKSYTTFTKKGYNTHQNWLILSFYIFLPFFIIFTIMIMKRNEMRKSCNKESVEHEGLPIPSKLAGKHKPSILKNKLWLSSIVKSHTVEKRYTKKLTINRPDSRRKKSVFIPFCDGLKLQSHKAKINPYYIQFYFSSQDGFFSCFSFVYKINRSYTGTNSGHASVVLFFIKLQIKKMENETIPKVEVISYRLCGELWLLATATSVINRRSEATLARGGTELTARMAGDMSSPVENSWTIFKEYHIDEDVGFALPYPLEDLPHPYDAWISIARNLPELIKNNQLRVEVEKLATLNIDGLRGHRAQRLAHLVLGYITMAYVWGQGDGDIRKILPSNIAVPYCKLSEKLGLPPILLYADCVLANWKKKDPNGNMDILFSFPGGDCGKGFFLVSLLVEIAAASAIKVIPSIFDAVQRKDSDTLQKALLEISSSLHKALEAFSQIHGKYQYVDPNLFFNVLRIYLSGWKGNPLLSEGLLYEGVWDTPKKFAGGSAAQSSIFQCFDVLLGIQHSICGGTKERKPEVMTYLQIFLKPILKRPPEYYESPSVISFENIIFPCLCCCIQLLFVKQQKNELPVQSQLTVNLSAPRELPGHYSPWMEIANRLPQLIESRQLRAQVNEMPLLNCQFLTGYREWRLARLVLSFITMGYVWQDGETQPKEILPRNLALPFVEVSRKLGLPPILVHSDLVLANWATRNPGGNLDTIISFPGGESLRGFILVTVLVEKAAVPGIKALVQAVNAILQSSPDSLLQALQRLRVSIQDITGALGQMHDYVDPDIFYAVIRIFLSGWKDNPALPVGLVYEGVSKEPLSYSGGSAAQSTILHAFDEFLGVRHSKESADFLHRMRDYMPPSHRAFIEEICVAPSLRTHVMSSGNGRLLTTYNQCVESLAALRTYHLALVTKYLITAASRAKAQRTSHLPRPPQALEERGTGGTAVVSFLKSVRDKTLETRLHPSG</sequence>
<keyword evidence="9 20" id="KW-0223">Dioxygenase</keyword>
<evidence type="ECO:0000313" key="27">
    <source>
        <dbReference type="Proteomes" id="UP000322234"/>
    </source>
</evidence>
<feature type="domain" description="EGF-like" evidence="23">
    <location>
        <begin position="621"/>
        <end position="655"/>
    </location>
</feature>
<keyword evidence="13 20" id="KW-0823">Tryptophan catabolism</keyword>
<dbReference type="SUPFAM" id="SSF140959">
    <property type="entry name" value="Indolic compounds 2,3-dioxygenase-like"/>
    <property type="match status" value="2"/>
</dbReference>
<dbReference type="InterPro" id="IPR001762">
    <property type="entry name" value="Disintegrin_dom"/>
</dbReference>
<keyword evidence="12 17" id="KW-0408">Iron</keyword>
<evidence type="ECO:0000256" key="5">
    <source>
        <dbReference type="ARBA" id="ARBA00022692"/>
    </source>
</evidence>
<keyword evidence="14 22" id="KW-0472">Membrane</keyword>
<dbReference type="GO" id="GO:0016020">
    <property type="term" value="C:membrane"/>
    <property type="evidence" value="ECO:0007669"/>
    <property type="project" value="UniProtKB-SubCell"/>
</dbReference>
<comment type="subcellular location">
    <subcellularLocation>
        <location evidence="1">Membrane</location>
        <topology evidence="1">Single-pass type I membrane protein</topology>
    </subcellularLocation>
</comment>
<dbReference type="PANTHER" id="PTHR28657">
    <property type="entry name" value="INDOLEAMINE 2,3-DIOXYGENASE"/>
    <property type="match status" value="1"/>
</dbReference>
<comment type="catalytic activity">
    <reaction evidence="20">
        <text>L-tryptophan + O2 = N-formyl-L-kynurenine</text>
        <dbReference type="Rhea" id="RHEA:24536"/>
        <dbReference type="ChEBI" id="CHEBI:15379"/>
        <dbReference type="ChEBI" id="CHEBI:57912"/>
        <dbReference type="ChEBI" id="CHEBI:58629"/>
    </reaction>
</comment>
<dbReference type="FunFam" id="3.40.390.10:FF:000033">
    <property type="entry name" value="A disintegrin and metallopeptidase domain 18"/>
    <property type="match status" value="1"/>
</dbReference>
<dbReference type="Pfam" id="PF01562">
    <property type="entry name" value="Pep_M12B_propep"/>
    <property type="match status" value="1"/>
</dbReference>
<dbReference type="InterPro" id="IPR024079">
    <property type="entry name" value="MetalloPept_cat_dom_sf"/>
</dbReference>
<evidence type="ECO:0000256" key="3">
    <source>
        <dbReference type="ARBA" id="ARBA00022536"/>
    </source>
</evidence>
<name>A0A6B0RRJ4_9CETA</name>
<evidence type="ECO:0000259" key="23">
    <source>
        <dbReference type="PROSITE" id="PS50026"/>
    </source>
</evidence>
<keyword evidence="11 20" id="KW-0560">Oxidoreductase</keyword>
<feature type="binding site" description="proximal binding residue" evidence="17">
    <location>
        <position position="1562"/>
    </location>
    <ligand>
        <name>heme b</name>
        <dbReference type="ChEBI" id="CHEBI:60344"/>
    </ligand>
    <ligandPart>
        <name>Fe</name>
        <dbReference type="ChEBI" id="CHEBI:18248"/>
    </ligandPart>
</feature>
<evidence type="ECO:0000256" key="14">
    <source>
        <dbReference type="ARBA" id="ARBA00023136"/>
    </source>
</evidence>
<keyword evidence="15 18" id="KW-1015">Disulfide bond</keyword>
<accession>A0A6B0RRJ4</accession>
<keyword evidence="8 20" id="KW-0391">Immunity</keyword>
<reference evidence="26" key="1">
    <citation type="submission" date="2019-10" db="EMBL/GenBank/DDBJ databases">
        <title>The sequence and de novo assembly of the wild yak genome.</title>
        <authorList>
            <person name="Liu Y."/>
        </authorList>
    </citation>
    <scope>NUCLEOTIDE SEQUENCE [LARGE SCALE GENOMIC DNA]</scope>
    <source>
        <strain evidence="26">WY2019</strain>
    </source>
</reference>
<evidence type="ECO:0000256" key="7">
    <source>
        <dbReference type="ARBA" id="ARBA00022729"/>
    </source>
</evidence>
<dbReference type="InterPro" id="IPR006586">
    <property type="entry name" value="ADAM_Cys-rich"/>
</dbReference>
<dbReference type="GO" id="GO:0019441">
    <property type="term" value="P:L-tryptophan catabolic process to kynurenine"/>
    <property type="evidence" value="ECO:0007669"/>
    <property type="project" value="UniProtKB-UniRule"/>
</dbReference>
<evidence type="ECO:0000256" key="21">
    <source>
        <dbReference type="SAM" id="MobiDB-lite"/>
    </source>
</evidence>
<feature type="disulfide bond" evidence="19">
    <location>
        <begin position="367"/>
        <end position="372"/>
    </location>
</feature>
<feature type="transmembrane region" description="Helical" evidence="22">
    <location>
        <begin position="688"/>
        <end position="708"/>
    </location>
</feature>
<evidence type="ECO:0000256" key="8">
    <source>
        <dbReference type="ARBA" id="ARBA00022859"/>
    </source>
</evidence>
<keyword evidence="4 17" id="KW-0349">Heme</keyword>
<dbReference type="PROSITE" id="PS50214">
    <property type="entry name" value="DISINTEGRIN_2"/>
    <property type="match status" value="1"/>
</dbReference>
<keyword evidence="16" id="KW-0325">Glycoprotein</keyword>
<dbReference type="InterPro" id="IPR000742">
    <property type="entry name" value="EGF"/>
</dbReference>
<feature type="disulfide bond" evidence="18">
    <location>
        <begin position="645"/>
        <end position="654"/>
    </location>
</feature>
<dbReference type="GO" id="GO:0004222">
    <property type="term" value="F:metalloendopeptidase activity"/>
    <property type="evidence" value="ECO:0007669"/>
    <property type="project" value="InterPro"/>
</dbReference>
<dbReference type="Pfam" id="PF01421">
    <property type="entry name" value="Reprolysin"/>
    <property type="match status" value="1"/>
</dbReference>
<dbReference type="GO" id="GO:0020037">
    <property type="term" value="F:heme binding"/>
    <property type="evidence" value="ECO:0007669"/>
    <property type="project" value="UniProtKB-UniRule"/>
</dbReference>
<evidence type="ECO:0000256" key="20">
    <source>
        <dbReference type="RuleBase" id="RU369119"/>
    </source>
</evidence>
<dbReference type="InterPro" id="IPR000898">
    <property type="entry name" value="Indolamine_dOase"/>
</dbReference>
<comment type="function">
    <text evidence="20">Catalyzes the first and rate limiting step of the catabolism of tryptophan along the kynurenine pathway. Involved in immune regulation.</text>
</comment>
<dbReference type="EC" id="1.13.11.-" evidence="20"/>
<feature type="region of interest" description="Disordered" evidence="21">
    <location>
        <begin position="1578"/>
        <end position="1597"/>
    </location>
</feature>
<dbReference type="SUPFAM" id="SSF55486">
    <property type="entry name" value="Metalloproteases ('zincins'), catalytic domain"/>
    <property type="match status" value="1"/>
</dbReference>
<evidence type="ECO:0000256" key="9">
    <source>
        <dbReference type="ARBA" id="ARBA00022964"/>
    </source>
</evidence>
<dbReference type="PROSITE" id="PS00876">
    <property type="entry name" value="IDO_1"/>
    <property type="match status" value="1"/>
</dbReference>
<dbReference type="PANTHER" id="PTHR28657:SF4">
    <property type="entry name" value="INDOLEAMINE 2,3-DIOXYGENASE 2"/>
    <property type="match status" value="1"/>
</dbReference>
<dbReference type="FunFam" id="1.20.58.480:FF:000003">
    <property type="entry name" value="Indoleamine 2,3-dioxygenase 1"/>
    <property type="match status" value="1"/>
</dbReference>
<evidence type="ECO:0000256" key="2">
    <source>
        <dbReference type="ARBA" id="ARBA00007119"/>
    </source>
</evidence>
<evidence type="ECO:0000256" key="6">
    <source>
        <dbReference type="ARBA" id="ARBA00022723"/>
    </source>
</evidence>
<comment type="caution">
    <text evidence="18">Lacks conserved residue(s) required for the propagation of feature annotation.</text>
</comment>
<evidence type="ECO:0000256" key="1">
    <source>
        <dbReference type="ARBA" id="ARBA00004479"/>
    </source>
</evidence>
<dbReference type="GO" id="GO:0033754">
    <property type="term" value="F:indoleamine 2,3-dioxygenase activity"/>
    <property type="evidence" value="ECO:0007669"/>
    <property type="project" value="TreeGrafter"/>
</dbReference>
<evidence type="ECO:0000256" key="17">
    <source>
        <dbReference type="PIRSR" id="PIRSR600898-1"/>
    </source>
</evidence>
<dbReference type="GO" id="GO:0006508">
    <property type="term" value="P:proteolysis"/>
    <property type="evidence" value="ECO:0007669"/>
    <property type="project" value="InterPro"/>
</dbReference>
<evidence type="ECO:0000256" key="12">
    <source>
        <dbReference type="ARBA" id="ARBA00023004"/>
    </source>
</evidence>